<dbReference type="Proteomes" id="UP000030651">
    <property type="component" value="Unassembled WGS sequence"/>
</dbReference>
<dbReference type="HOGENOM" id="CLU_1421863_0_0_1"/>
<gene>
    <name evidence="1" type="ORF">PFICI_14544</name>
</gene>
<keyword evidence="2" id="KW-1185">Reference proteome</keyword>
<accession>W3WI82</accession>
<dbReference type="RefSeq" id="XP_007841316.1">
    <property type="nucleotide sequence ID" value="XM_007843125.1"/>
</dbReference>
<protein>
    <submittedName>
        <fullName evidence="1">Uncharacterized protein</fullName>
    </submittedName>
</protein>
<organism evidence="1 2">
    <name type="scientific">Pestalotiopsis fici (strain W106-1 / CGMCC3.15140)</name>
    <dbReference type="NCBI Taxonomy" id="1229662"/>
    <lineage>
        <taxon>Eukaryota</taxon>
        <taxon>Fungi</taxon>
        <taxon>Dikarya</taxon>
        <taxon>Ascomycota</taxon>
        <taxon>Pezizomycotina</taxon>
        <taxon>Sordariomycetes</taxon>
        <taxon>Xylariomycetidae</taxon>
        <taxon>Amphisphaeriales</taxon>
        <taxon>Sporocadaceae</taxon>
        <taxon>Pestalotiopsis</taxon>
    </lineage>
</organism>
<evidence type="ECO:0000313" key="1">
    <source>
        <dbReference type="EMBL" id="ETS73598.1"/>
    </source>
</evidence>
<name>W3WI82_PESFW</name>
<dbReference type="PANTHER" id="PTHR33112">
    <property type="entry name" value="DOMAIN PROTEIN, PUTATIVE-RELATED"/>
    <property type="match status" value="1"/>
</dbReference>
<dbReference type="OrthoDB" id="426293at2759"/>
<dbReference type="GeneID" id="19279557"/>
<proteinExistence type="predicted"/>
<dbReference type="EMBL" id="KI912121">
    <property type="protein sequence ID" value="ETS73598.1"/>
    <property type="molecule type" value="Genomic_DNA"/>
</dbReference>
<reference evidence="2" key="1">
    <citation type="journal article" date="2015" name="BMC Genomics">
        <title>Genomic and transcriptomic analysis of the endophytic fungus Pestalotiopsis fici reveals its lifestyle and high potential for synthesis of natural products.</title>
        <authorList>
            <person name="Wang X."/>
            <person name="Zhang X."/>
            <person name="Liu L."/>
            <person name="Xiang M."/>
            <person name="Wang W."/>
            <person name="Sun X."/>
            <person name="Che Y."/>
            <person name="Guo L."/>
            <person name="Liu G."/>
            <person name="Guo L."/>
            <person name="Wang C."/>
            <person name="Yin W.B."/>
            <person name="Stadler M."/>
            <person name="Zhang X."/>
            <person name="Liu X."/>
        </authorList>
    </citation>
    <scope>NUCLEOTIDE SEQUENCE [LARGE SCALE GENOMIC DNA]</scope>
    <source>
        <strain evidence="2">W106-1 / CGMCC3.15140</strain>
    </source>
</reference>
<evidence type="ECO:0000313" key="2">
    <source>
        <dbReference type="Proteomes" id="UP000030651"/>
    </source>
</evidence>
<dbReference type="PANTHER" id="PTHR33112:SF8">
    <property type="entry name" value="HETEROKARYON INCOMPATIBILITY DOMAIN-CONTAINING PROTEIN"/>
    <property type="match status" value="1"/>
</dbReference>
<dbReference type="KEGG" id="pfy:PFICI_14544"/>
<dbReference type="InParanoid" id="W3WI82"/>
<sequence>MPMSPWPLFRQPLHMKPIKLPALAGSAEIFRRATGNTYVAGLWRETLLVDLCWYRKDFRSEKNSSSQNAPSWSWASVDGGVEYDHDLYRKPPKVLNTITKFGTLLNVAYEAITVDNLSRHTWVVELEASLVPPNRIVPVFDKYEDEALSSTWVIANSVPALYQMDVWTCMALNPYSSFLWHLEATLATGSC</sequence>
<dbReference type="AlphaFoldDB" id="W3WI82"/>